<reference evidence="5" key="1">
    <citation type="submission" date="2020-05" db="EMBL/GenBank/DDBJ databases">
        <title>Mycena genomes resolve the evolution of fungal bioluminescence.</title>
        <authorList>
            <person name="Tsai I.J."/>
        </authorList>
    </citation>
    <scope>NUCLEOTIDE SEQUENCE</scope>
    <source>
        <strain evidence="5">171206Taipei</strain>
    </source>
</reference>
<keyword evidence="1" id="KW-0663">Pyridoxal phosphate</keyword>
<dbReference type="Pfam" id="PF00266">
    <property type="entry name" value="Aminotran_5"/>
    <property type="match status" value="1"/>
</dbReference>
<dbReference type="RefSeq" id="XP_037222481.1">
    <property type="nucleotide sequence ID" value="XM_037362189.1"/>
</dbReference>
<evidence type="ECO:0000256" key="1">
    <source>
        <dbReference type="ARBA" id="ARBA00022898"/>
    </source>
</evidence>
<evidence type="ECO:0000256" key="2">
    <source>
        <dbReference type="SAM" id="MobiDB-lite"/>
    </source>
</evidence>
<protein>
    <submittedName>
        <fullName evidence="5">Uncharacterized protein</fullName>
    </submittedName>
</protein>
<dbReference type="SUPFAM" id="SSF53383">
    <property type="entry name" value="PLP-dependent transferases"/>
    <property type="match status" value="1"/>
</dbReference>
<dbReference type="GeneID" id="59344705"/>
<feature type="domain" description="Aminotransferase class V" evidence="3">
    <location>
        <begin position="51"/>
        <end position="348"/>
    </location>
</feature>
<dbReference type="GO" id="GO:0004672">
    <property type="term" value="F:protein kinase activity"/>
    <property type="evidence" value="ECO:0007669"/>
    <property type="project" value="InterPro"/>
</dbReference>
<dbReference type="Gene3D" id="1.10.510.10">
    <property type="entry name" value="Transferase(Phosphotransferase) domain 1"/>
    <property type="match status" value="1"/>
</dbReference>
<dbReference type="InterPro" id="IPR015422">
    <property type="entry name" value="PyrdxlP-dep_Trfase_small"/>
</dbReference>
<evidence type="ECO:0000259" key="4">
    <source>
        <dbReference type="Pfam" id="PF17667"/>
    </source>
</evidence>
<accession>A0A8H6SZ63</accession>
<dbReference type="InterPro" id="IPR011009">
    <property type="entry name" value="Kinase-like_dom_sf"/>
</dbReference>
<dbReference type="SUPFAM" id="SSF56112">
    <property type="entry name" value="Protein kinase-like (PK-like)"/>
    <property type="match status" value="1"/>
</dbReference>
<feature type="compositionally biased region" description="Low complexity" evidence="2">
    <location>
        <begin position="1216"/>
        <end position="1226"/>
    </location>
</feature>
<dbReference type="AlphaFoldDB" id="A0A8H6SZ63"/>
<evidence type="ECO:0000313" key="6">
    <source>
        <dbReference type="Proteomes" id="UP000636479"/>
    </source>
</evidence>
<organism evidence="5 6">
    <name type="scientific">Mycena indigotica</name>
    <dbReference type="NCBI Taxonomy" id="2126181"/>
    <lineage>
        <taxon>Eukaryota</taxon>
        <taxon>Fungi</taxon>
        <taxon>Dikarya</taxon>
        <taxon>Basidiomycota</taxon>
        <taxon>Agaricomycotina</taxon>
        <taxon>Agaricomycetes</taxon>
        <taxon>Agaricomycetidae</taxon>
        <taxon>Agaricales</taxon>
        <taxon>Marasmiineae</taxon>
        <taxon>Mycenaceae</taxon>
        <taxon>Mycena</taxon>
    </lineage>
</organism>
<sequence>MCLIGNLRDREGAHFKLFLTPMAGFGHATLETHFSFEPGYVNLNHGSFGSLPRPVAEACSALERQSAANPDRWFRAFYRPALCDVRRRLAEMIGVETEECVLLHNASHAISTVLWNIQWKTGDVIVLLNTTYNSVVSTAEYLTDRPTGFAPIISTLTLGPFPTTPTALLTQFRNHLRSISRVSPTQRIVAVIDSITSLPALLLPWQEMVAICRDEGVLSVVDAAHSIGQEMDLNLTVVGPDFWTSNCHKWLFAKQSCAVLYVPRRNQHMIQSSFPTSASYIPTSRRSSGGFTNLVEQFEWNSTVDFVPFLSVAAALDFRQSIGGEQRINDYCRRLAKTGKERLADILGTGDKTLSEDGAMELNMVNVALPIPPILAHSEYESAILAATTTKLLDASVFVKIFLFQDVWWARVSAQIFNEISDFEKVHYKWHPRSFNPVLSLGVDRQKDRHRTGQPQAQSPRPRRAAPAKRDLLLTAISNSVSGSFHSSELLNTGMPNSPAPSTSLPGGNSQNSNNNIIPTGRTSSFQFSSHGSENLYADVTELRKAVSVELSGTWVFEEASQENPLHQRLCDKLDATHPELHEKVKDWLHKYRGYNNKTKEWKAIPQDQSSEKALYEPIRQIIDDIVVRFQNDKSKAKVRNRKPKLTRKVIITANEKFKHHISDGVIPTSIKSCFDIGIFGTGPSAASELELPEPPSYEDVATPVEIKKDDGDVLEVAKSPDVQEQIAVYAREVLVQQPNRNFVRLPLMSGKYMRVAHFDRAGAHVSPAFNYHEDAITFVKLIWLFSSLDEAEVGYDTSIYWENGTRYIEVTSPSVWDPTTQCWIASLGPPRKLKIVPLEGELRPLDPVFFRRAIRSRGTKCWLVEGPNGERFYLKDYWMGAERTPESDLLQRVAGIFGVGQMHLWQNNIATIYAQRCHQPDEQIFATYVTGRLVGNRALMRIVLDRYVGTFEEAETALELLEATRDVVCGHRDAFIEKRVLHGDISFNNLLLTENARAENPSPDKPKGVLIDFDMARHVLANEEGLFTDGMTGTRAFQSVKLLLNDPLLGPHDNMDDLESVFYALCYVCLGHNCVGNMLHQLPKPIQQWTTTTEGSTLADLKKSFLKDPLTFGVQRFDGDERKIMRECLNDMRRFFLPRIEALASILEEQAINLESDEPAPEPLSHTFAEARAEYQEFISLIDASLDKLRALPPKPASTPSSPGKRRHSEEEETPPSSESTSPSSLKRQRQVANRQPLAQPRFRTRERN</sequence>
<dbReference type="PANTHER" id="PTHR43092">
    <property type="entry name" value="L-CYSTEINE DESULFHYDRASE"/>
    <property type="match status" value="1"/>
</dbReference>
<feature type="domain" description="Fungal-type protein kinase" evidence="4">
    <location>
        <begin position="693"/>
        <end position="1070"/>
    </location>
</feature>
<proteinExistence type="predicted"/>
<feature type="region of interest" description="Disordered" evidence="2">
    <location>
        <begin position="445"/>
        <end position="467"/>
    </location>
</feature>
<dbReference type="InterPro" id="IPR015424">
    <property type="entry name" value="PyrdxlP-dep_Trfase"/>
</dbReference>
<evidence type="ECO:0000259" key="3">
    <source>
        <dbReference type="Pfam" id="PF00266"/>
    </source>
</evidence>
<dbReference type="InterPro" id="IPR008266">
    <property type="entry name" value="Tyr_kinase_AS"/>
</dbReference>
<dbReference type="OrthoDB" id="3059573at2759"/>
<dbReference type="InterPro" id="IPR000192">
    <property type="entry name" value="Aminotrans_V_dom"/>
</dbReference>
<feature type="compositionally biased region" description="Low complexity" evidence="2">
    <location>
        <begin position="506"/>
        <end position="519"/>
    </location>
</feature>
<evidence type="ECO:0000313" key="5">
    <source>
        <dbReference type="EMBL" id="KAF7307462.1"/>
    </source>
</evidence>
<dbReference type="Pfam" id="PF17667">
    <property type="entry name" value="Pkinase_fungal"/>
    <property type="match status" value="1"/>
</dbReference>
<feature type="region of interest" description="Disordered" evidence="2">
    <location>
        <begin position="1191"/>
        <end position="1250"/>
    </location>
</feature>
<feature type="region of interest" description="Disordered" evidence="2">
    <location>
        <begin position="488"/>
        <end position="519"/>
    </location>
</feature>
<dbReference type="InterPro" id="IPR015421">
    <property type="entry name" value="PyrdxlP-dep_Trfase_major"/>
</dbReference>
<dbReference type="InterPro" id="IPR040976">
    <property type="entry name" value="Pkinase_fungal"/>
</dbReference>
<dbReference type="Gene3D" id="3.40.640.10">
    <property type="entry name" value="Type I PLP-dependent aspartate aminotransferase-like (Major domain)"/>
    <property type="match status" value="1"/>
</dbReference>
<dbReference type="Gene3D" id="3.90.1150.10">
    <property type="entry name" value="Aspartate Aminotransferase, domain 1"/>
    <property type="match status" value="1"/>
</dbReference>
<gene>
    <name evidence="5" type="ORF">MIND_00540600</name>
</gene>
<dbReference type="Proteomes" id="UP000636479">
    <property type="component" value="Unassembled WGS sequence"/>
</dbReference>
<dbReference type="PROSITE" id="PS00109">
    <property type="entry name" value="PROTEIN_KINASE_TYR"/>
    <property type="match status" value="1"/>
</dbReference>
<dbReference type="EMBL" id="JACAZF010000004">
    <property type="protein sequence ID" value="KAF7307462.1"/>
    <property type="molecule type" value="Genomic_DNA"/>
</dbReference>
<name>A0A8H6SZ63_9AGAR</name>
<feature type="compositionally biased region" description="Polar residues" evidence="2">
    <location>
        <begin position="488"/>
        <end position="505"/>
    </location>
</feature>
<keyword evidence="6" id="KW-1185">Reference proteome</keyword>
<dbReference type="PANTHER" id="PTHR43092:SF2">
    <property type="entry name" value="HERCYNYLCYSTEINE SULFOXIDE LYASE"/>
    <property type="match status" value="1"/>
</dbReference>
<comment type="caution">
    <text evidence="5">The sequence shown here is derived from an EMBL/GenBank/DDBJ whole genome shotgun (WGS) entry which is preliminary data.</text>
</comment>